<accession>A0ABX7QMD2</accession>
<proteinExistence type="predicted"/>
<evidence type="ECO:0000259" key="1">
    <source>
        <dbReference type="Pfam" id="PF02557"/>
    </source>
</evidence>
<dbReference type="Pfam" id="PF02557">
    <property type="entry name" value="VanY"/>
    <property type="match status" value="1"/>
</dbReference>
<evidence type="ECO:0000313" key="3">
    <source>
        <dbReference type="Proteomes" id="UP000662770"/>
    </source>
</evidence>
<name>A0ABX7QMD2_9GAMM</name>
<dbReference type="InterPro" id="IPR052179">
    <property type="entry name" value="DD-CPase-like"/>
</dbReference>
<dbReference type="PANTHER" id="PTHR34385:SF1">
    <property type="entry name" value="PEPTIDOGLYCAN L-ALANYL-D-GLUTAMATE ENDOPEPTIDASE CWLK"/>
    <property type="match status" value="1"/>
</dbReference>
<dbReference type="InterPro" id="IPR003709">
    <property type="entry name" value="VanY-like_core_dom"/>
</dbReference>
<keyword evidence="3" id="KW-1185">Reference proteome</keyword>
<gene>
    <name evidence="2" type="ORF">JYB87_09630</name>
</gene>
<dbReference type="InterPro" id="IPR009045">
    <property type="entry name" value="Zn_M74/Hedgehog-like"/>
</dbReference>
<protein>
    <submittedName>
        <fullName evidence="2">M15 family metallopeptidase</fullName>
    </submittedName>
</protein>
<dbReference type="RefSeq" id="WP_207353298.1">
    <property type="nucleotide sequence ID" value="NZ_CP071503.1"/>
</dbReference>
<evidence type="ECO:0000313" key="2">
    <source>
        <dbReference type="EMBL" id="QSX32053.1"/>
    </source>
</evidence>
<dbReference type="EMBL" id="CP071503">
    <property type="protein sequence ID" value="QSX32053.1"/>
    <property type="molecule type" value="Genomic_DNA"/>
</dbReference>
<reference evidence="2 3" key="1">
    <citation type="submission" date="2021-03" db="EMBL/GenBank/DDBJ databases">
        <title>Novel species identification of genus Shewanella.</title>
        <authorList>
            <person name="Liu G."/>
            <person name="Zhang Q."/>
        </authorList>
    </citation>
    <scope>NUCLEOTIDE SEQUENCE [LARGE SCALE GENOMIC DNA]</scope>
    <source>
        <strain evidence="2 3">FJAT-51800</strain>
    </source>
</reference>
<organism evidence="2 3">
    <name type="scientific">Shewanella avicenniae</name>
    <dbReference type="NCBI Taxonomy" id="2814294"/>
    <lineage>
        <taxon>Bacteria</taxon>
        <taxon>Pseudomonadati</taxon>
        <taxon>Pseudomonadota</taxon>
        <taxon>Gammaproteobacteria</taxon>
        <taxon>Alteromonadales</taxon>
        <taxon>Shewanellaceae</taxon>
        <taxon>Shewanella</taxon>
    </lineage>
</organism>
<feature type="domain" description="D-alanyl-D-alanine carboxypeptidase-like core" evidence="1">
    <location>
        <begin position="32"/>
        <end position="184"/>
    </location>
</feature>
<dbReference type="Gene3D" id="3.30.1380.10">
    <property type="match status" value="1"/>
</dbReference>
<sequence>MAQFSVLEQQLLGLDEPAMSAFTDDDGKVLLLEPQTLAAFVRMKSAAAQDGIQLNICSAFRAFEHQCRIWNNKATGKRPLLNADSLPVDVNTLSDENLLNTLLLWSAIPGMSRHHWGTDLDLFDGSAIGRQQLQLLNSEYQPNGPCHQSYLWLEENAATFGFYRPFRQGLSGTTEELWHFSYFPVANRLQQQYSSPALAKLLSSSEIALKDTVVSQLNFLVQRYVHTVAPSPTIVTTDA</sequence>
<dbReference type="SUPFAM" id="SSF55166">
    <property type="entry name" value="Hedgehog/DD-peptidase"/>
    <property type="match status" value="1"/>
</dbReference>
<dbReference type="CDD" id="cd14847">
    <property type="entry name" value="DD-carboxypeptidase_like"/>
    <property type="match status" value="1"/>
</dbReference>
<dbReference type="Proteomes" id="UP000662770">
    <property type="component" value="Chromosome"/>
</dbReference>
<dbReference type="PANTHER" id="PTHR34385">
    <property type="entry name" value="D-ALANYL-D-ALANINE CARBOXYPEPTIDASE"/>
    <property type="match status" value="1"/>
</dbReference>